<keyword evidence="1" id="KW-0862">Zinc</keyword>
<evidence type="ECO:0000313" key="4">
    <source>
        <dbReference type="EMBL" id="KAB2614154.1"/>
    </source>
</evidence>
<sequence>MAAEDEMYHDFLTQMNTPPPPPPYPHHPNPSLSSPSPSLFNNLLSSSSSPGLPLPPTKTPSSHQIPTHPQPPTTPHARRTSSSTAAANRIFQCHYCSRKFYTSQALGGHQNAHKRERAAARRSLLSAGGGGGCSSVPTHSPHHPHHIPAFNASPPPTQYQIMPTNVPRQHHDIDDHAQQYSTGPHEYHQLRQSHHHQQPEAAVHDSSSCFLMEMEHIMQQDNQPPYYWAVDLSSINTTNHHHPHIPAAASSCSLPQMIDGPTTSELPQPLFSRAPPSSHTHQYYHRHPQDATAAHPPRDNATLHSLDLSLRL</sequence>
<feature type="compositionally biased region" description="Low complexity" evidence="2">
    <location>
        <begin position="29"/>
        <end position="51"/>
    </location>
</feature>
<dbReference type="AlphaFoldDB" id="A0A5N5GTV2"/>
<evidence type="ECO:0000256" key="1">
    <source>
        <dbReference type="PROSITE-ProRule" id="PRU00042"/>
    </source>
</evidence>
<dbReference type="GO" id="GO:0003700">
    <property type="term" value="F:DNA-binding transcription factor activity"/>
    <property type="evidence" value="ECO:0007669"/>
    <property type="project" value="InterPro"/>
</dbReference>
<keyword evidence="5" id="KW-1185">Reference proteome</keyword>
<dbReference type="Proteomes" id="UP000327157">
    <property type="component" value="Chromosome 9"/>
</dbReference>
<keyword evidence="1" id="KW-0479">Metal-binding</keyword>
<dbReference type="SUPFAM" id="SSF57667">
    <property type="entry name" value="beta-beta-alpha zinc fingers"/>
    <property type="match status" value="1"/>
</dbReference>
<reference evidence="4 5" key="3">
    <citation type="submission" date="2019-11" db="EMBL/GenBank/DDBJ databases">
        <title>A de novo genome assembly of a pear dwarfing rootstock.</title>
        <authorList>
            <person name="Wang F."/>
            <person name="Wang J."/>
            <person name="Li S."/>
            <person name="Zhang Y."/>
            <person name="Fang M."/>
            <person name="Ma L."/>
            <person name="Zhao Y."/>
            <person name="Jiang S."/>
        </authorList>
    </citation>
    <scope>NUCLEOTIDE SEQUENCE [LARGE SCALE GENOMIC DNA]</scope>
    <source>
        <strain evidence="4">S2</strain>
        <tissue evidence="4">Leaf</tissue>
    </source>
</reference>
<feature type="region of interest" description="Disordered" evidence="2">
    <location>
        <begin position="275"/>
        <end position="312"/>
    </location>
</feature>
<reference evidence="4 5" key="1">
    <citation type="submission" date="2019-09" db="EMBL/GenBank/DDBJ databases">
        <authorList>
            <person name="Ou C."/>
        </authorList>
    </citation>
    <scope>NUCLEOTIDE SEQUENCE [LARGE SCALE GENOMIC DNA]</scope>
    <source>
        <strain evidence="4">S2</strain>
        <tissue evidence="4">Leaf</tissue>
    </source>
</reference>
<accession>A0A5N5GTV2</accession>
<evidence type="ECO:0000313" key="5">
    <source>
        <dbReference type="Proteomes" id="UP000327157"/>
    </source>
</evidence>
<feature type="compositionally biased region" description="Pro residues" evidence="2">
    <location>
        <begin position="17"/>
        <end position="28"/>
    </location>
</feature>
<dbReference type="EMBL" id="SMOL01000458">
    <property type="protein sequence ID" value="KAB2614154.1"/>
    <property type="molecule type" value="Genomic_DNA"/>
</dbReference>
<dbReference type="InterPro" id="IPR013087">
    <property type="entry name" value="Znf_C2H2_type"/>
</dbReference>
<dbReference type="OrthoDB" id="10402120at2759"/>
<dbReference type="Gene3D" id="3.30.160.60">
    <property type="entry name" value="Classic Zinc Finger"/>
    <property type="match status" value="1"/>
</dbReference>
<gene>
    <name evidence="4" type="ORF">D8674_036470</name>
</gene>
<name>A0A5N5GTV2_9ROSA</name>
<dbReference type="PANTHER" id="PTHR45730:SF109">
    <property type="entry name" value="ZINC FINGER PROTEIN KNUCKLES"/>
    <property type="match status" value="1"/>
</dbReference>
<protein>
    <submittedName>
        <fullName evidence="4">Extensin-like</fullName>
    </submittedName>
</protein>
<dbReference type="PROSITE" id="PS50157">
    <property type="entry name" value="ZINC_FINGER_C2H2_2"/>
    <property type="match status" value="1"/>
</dbReference>
<reference evidence="5" key="2">
    <citation type="submission" date="2019-10" db="EMBL/GenBank/DDBJ databases">
        <title>A de novo genome assembly of a pear dwarfing rootstock.</title>
        <authorList>
            <person name="Wang F."/>
            <person name="Wang J."/>
            <person name="Li S."/>
            <person name="Zhang Y."/>
            <person name="Fang M."/>
            <person name="Ma L."/>
            <person name="Zhao Y."/>
            <person name="Jiang S."/>
        </authorList>
    </citation>
    <scope>NUCLEOTIDE SEQUENCE [LARGE SCALE GENOMIC DNA]</scope>
</reference>
<dbReference type="PROSITE" id="PS00028">
    <property type="entry name" value="ZINC_FINGER_C2H2_1"/>
    <property type="match status" value="1"/>
</dbReference>
<evidence type="ECO:0000259" key="3">
    <source>
        <dbReference type="PROSITE" id="PS50157"/>
    </source>
</evidence>
<dbReference type="InterPro" id="IPR036236">
    <property type="entry name" value="Znf_C2H2_sf"/>
</dbReference>
<dbReference type="PANTHER" id="PTHR45730">
    <property type="entry name" value="ZINC FINGER PROTEIN JAGGED"/>
    <property type="match status" value="1"/>
</dbReference>
<keyword evidence="1" id="KW-0863">Zinc-finger</keyword>
<comment type="caution">
    <text evidence="4">The sequence shown here is derived from an EMBL/GenBank/DDBJ whole genome shotgun (WGS) entry which is preliminary data.</text>
</comment>
<dbReference type="InterPro" id="IPR045320">
    <property type="entry name" value="JAGGED/SL1-like"/>
</dbReference>
<evidence type="ECO:0000256" key="2">
    <source>
        <dbReference type="SAM" id="MobiDB-lite"/>
    </source>
</evidence>
<proteinExistence type="predicted"/>
<dbReference type="GO" id="GO:0008270">
    <property type="term" value="F:zinc ion binding"/>
    <property type="evidence" value="ECO:0007669"/>
    <property type="project" value="UniProtKB-KW"/>
</dbReference>
<feature type="domain" description="C2H2-type" evidence="3">
    <location>
        <begin position="91"/>
        <end position="118"/>
    </location>
</feature>
<feature type="region of interest" description="Disordered" evidence="2">
    <location>
        <begin position="1"/>
        <end position="84"/>
    </location>
</feature>
<organism evidence="4 5">
    <name type="scientific">Pyrus ussuriensis x Pyrus communis</name>
    <dbReference type="NCBI Taxonomy" id="2448454"/>
    <lineage>
        <taxon>Eukaryota</taxon>
        <taxon>Viridiplantae</taxon>
        <taxon>Streptophyta</taxon>
        <taxon>Embryophyta</taxon>
        <taxon>Tracheophyta</taxon>
        <taxon>Spermatophyta</taxon>
        <taxon>Magnoliopsida</taxon>
        <taxon>eudicotyledons</taxon>
        <taxon>Gunneridae</taxon>
        <taxon>Pentapetalae</taxon>
        <taxon>rosids</taxon>
        <taxon>fabids</taxon>
        <taxon>Rosales</taxon>
        <taxon>Rosaceae</taxon>
        <taxon>Amygdaloideae</taxon>
        <taxon>Maleae</taxon>
        <taxon>Pyrus</taxon>
    </lineage>
</organism>